<dbReference type="PANTHER" id="PTHR11309">
    <property type="entry name" value="FRIZZLED"/>
    <property type="match status" value="1"/>
</dbReference>
<feature type="domain" description="FZ" evidence="7">
    <location>
        <begin position="19"/>
        <end position="139"/>
    </location>
</feature>
<dbReference type="InterPro" id="IPR045860">
    <property type="entry name" value="Snake_toxin-like_sf"/>
</dbReference>
<feature type="signal peptide" evidence="6">
    <location>
        <begin position="1"/>
        <end position="21"/>
    </location>
</feature>
<keyword evidence="9" id="KW-1185">Reference proteome</keyword>
<dbReference type="Gene3D" id="2.10.60.10">
    <property type="entry name" value="CD59"/>
    <property type="match status" value="1"/>
</dbReference>
<feature type="disulfide bond" evidence="3">
    <location>
        <begin position="35"/>
        <end position="81"/>
    </location>
</feature>
<feature type="compositionally biased region" description="Low complexity" evidence="4">
    <location>
        <begin position="366"/>
        <end position="377"/>
    </location>
</feature>
<dbReference type="Pfam" id="PF01392">
    <property type="entry name" value="Fz"/>
    <property type="match status" value="1"/>
</dbReference>
<evidence type="ECO:0000313" key="9">
    <source>
        <dbReference type="Proteomes" id="UP001159405"/>
    </source>
</evidence>
<dbReference type="InterPro" id="IPR015526">
    <property type="entry name" value="Frizzled/SFRP"/>
</dbReference>
<reference evidence="8 9" key="1">
    <citation type="submission" date="2022-05" db="EMBL/GenBank/DDBJ databases">
        <authorList>
            <consortium name="Genoscope - CEA"/>
            <person name="William W."/>
        </authorList>
    </citation>
    <scope>NUCLEOTIDE SEQUENCE [LARGE SCALE GENOMIC DNA]</scope>
</reference>
<feature type="disulfide bond" evidence="3">
    <location>
        <begin position="104"/>
        <end position="128"/>
    </location>
</feature>
<dbReference type="PROSITE" id="PS50038">
    <property type="entry name" value="FZ"/>
    <property type="match status" value="1"/>
</dbReference>
<protein>
    <recommendedName>
        <fullName evidence="7">FZ domain-containing protein</fullName>
    </recommendedName>
</protein>
<evidence type="ECO:0000259" key="7">
    <source>
        <dbReference type="PROSITE" id="PS50038"/>
    </source>
</evidence>
<dbReference type="InterPro" id="IPR036790">
    <property type="entry name" value="Frizzled_dom_sf"/>
</dbReference>
<keyword evidence="6" id="KW-0732">Signal</keyword>
<feature type="region of interest" description="Disordered" evidence="4">
    <location>
        <begin position="355"/>
        <end position="380"/>
    </location>
</feature>
<evidence type="ECO:0000256" key="1">
    <source>
        <dbReference type="ARBA" id="ARBA00022473"/>
    </source>
</evidence>
<dbReference type="SUPFAM" id="SSF57302">
    <property type="entry name" value="Snake toxin-like"/>
    <property type="match status" value="1"/>
</dbReference>
<dbReference type="Proteomes" id="UP001159405">
    <property type="component" value="Unassembled WGS sequence"/>
</dbReference>
<dbReference type="Gene3D" id="1.10.2000.10">
    <property type="entry name" value="Frizzled cysteine-rich domain"/>
    <property type="match status" value="2"/>
</dbReference>
<dbReference type="CDD" id="cd07066">
    <property type="entry name" value="CRD_FZ"/>
    <property type="match status" value="1"/>
</dbReference>
<evidence type="ECO:0000256" key="5">
    <source>
        <dbReference type="SAM" id="Phobius"/>
    </source>
</evidence>
<organism evidence="8 9">
    <name type="scientific">Porites lobata</name>
    <dbReference type="NCBI Taxonomy" id="104759"/>
    <lineage>
        <taxon>Eukaryota</taxon>
        <taxon>Metazoa</taxon>
        <taxon>Cnidaria</taxon>
        <taxon>Anthozoa</taxon>
        <taxon>Hexacorallia</taxon>
        <taxon>Scleractinia</taxon>
        <taxon>Fungiina</taxon>
        <taxon>Poritidae</taxon>
        <taxon>Porites</taxon>
    </lineage>
</organism>
<accession>A0ABN8RS80</accession>
<evidence type="ECO:0000256" key="3">
    <source>
        <dbReference type="PROSITE-ProRule" id="PRU00090"/>
    </source>
</evidence>
<name>A0ABN8RS80_9CNID</name>
<keyword evidence="5" id="KW-1133">Transmembrane helix</keyword>
<comment type="caution">
    <text evidence="8">The sequence shown here is derived from an EMBL/GenBank/DDBJ whole genome shotgun (WGS) entry which is preliminary data.</text>
</comment>
<sequence>MLLLIAIFCSALTAHFDLTLARKCERIDTSVLPACTKAGYSFTANFSNVGQQRYQEFVSSELNFFAKHFKSCSSHSEAFMCARYVPKCSDSVAKGLVLPCREVCDQFVDDCETALRERALYNRYVAYCGLLNSTQCFKPKGFIPRANMTRDRSLPSCEAVTKPACVTSNLSGLGNETKARLQNLINRLAPVSNSSCSSDLTRLACFLQTGPCVTNKGHTLDTCQSLRKEVRDSCKDELQRYNISLPLYVPNYPEVSAGDGLCYLSRWPVPRPKSEIKSRHKRLQCLCTTCENKTCTTDGSCLIYRNPEDGKHVKRCIVDGEDRDLICSNVLPHKEDVRCCETDFCNRRLVPENREKGRVKKKKKNPPGVTTTPTPSVKKSEKKFGISSGILATAVVGSLLIVTLVTFLLYRTIKKLRDNSRARQRRNSGNYVHRSNISSNGRAVTIGDNNKGFEHANEVHNGIALY</sequence>
<evidence type="ECO:0000256" key="6">
    <source>
        <dbReference type="SAM" id="SignalP"/>
    </source>
</evidence>
<evidence type="ECO:0000256" key="2">
    <source>
        <dbReference type="ARBA" id="ARBA00023157"/>
    </source>
</evidence>
<evidence type="ECO:0000256" key="4">
    <source>
        <dbReference type="SAM" id="MobiDB-lite"/>
    </source>
</evidence>
<keyword evidence="2 3" id="KW-1015">Disulfide bond</keyword>
<feature type="transmembrane region" description="Helical" evidence="5">
    <location>
        <begin position="384"/>
        <end position="410"/>
    </location>
</feature>
<gene>
    <name evidence="8" type="ORF">PLOB_00026892</name>
</gene>
<dbReference type="SMART" id="SM00063">
    <property type="entry name" value="FRI"/>
    <property type="match status" value="1"/>
</dbReference>
<feature type="chain" id="PRO_5047475084" description="FZ domain-containing protein" evidence="6">
    <location>
        <begin position="22"/>
        <end position="466"/>
    </location>
</feature>
<keyword evidence="1" id="KW-0217">Developmental protein</keyword>
<dbReference type="EMBL" id="CALNXK010000320">
    <property type="protein sequence ID" value="CAH3182326.1"/>
    <property type="molecule type" value="Genomic_DNA"/>
</dbReference>
<keyword evidence="5" id="KW-0472">Membrane</keyword>
<dbReference type="InterPro" id="IPR020067">
    <property type="entry name" value="Frizzled_dom"/>
</dbReference>
<evidence type="ECO:0000313" key="8">
    <source>
        <dbReference type="EMBL" id="CAH3182326.1"/>
    </source>
</evidence>
<keyword evidence="5" id="KW-0812">Transmembrane</keyword>
<dbReference type="SUPFAM" id="SSF63501">
    <property type="entry name" value="Frizzled cysteine-rich domain"/>
    <property type="match status" value="2"/>
</dbReference>
<comment type="caution">
    <text evidence="3">Lacks conserved residue(s) required for the propagation of feature annotation.</text>
</comment>
<proteinExistence type="predicted"/>